<accession>A0A922E4R1</accession>
<name>A0A922E4R1_CARIL</name>
<dbReference type="EMBL" id="CM031833">
    <property type="protein sequence ID" value="KAG6696625.1"/>
    <property type="molecule type" value="Genomic_DNA"/>
</dbReference>
<proteinExistence type="predicted"/>
<comment type="caution">
    <text evidence="1">The sequence shown here is derived from an EMBL/GenBank/DDBJ whole genome shotgun (WGS) entry which is preliminary data.</text>
</comment>
<sequence length="101" mass="11166">MHSSLGYQAASSYILGLRSCSVTHPMLDKHLLCSVFTCLGPICLRLATQDLFDQDSTPLLEIYLLWTHLLEVTYSKVNFSRPICSGLTSSAQESLARDPST</sequence>
<protein>
    <submittedName>
        <fullName evidence="1">Uncharacterized protein</fullName>
    </submittedName>
</protein>
<dbReference type="AlphaFoldDB" id="A0A922E4R1"/>
<evidence type="ECO:0000313" key="1">
    <source>
        <dbReference type="EMBL" id="KAG6696625.1"/>
    </source>
</evidence>
<organism evidence="1 2">
    <name type="scientific">Carya illinoinensis</name>
    <name type="common">Pecan</name>
    <dbReference type="NCBI Taxonomy" id="32201"/>
    <lineage>
        <taxon>Eukaryota</taxon>
        <taxon>Viridiplantae</taxon>
        <taxon>Streptophyta</taxon>
        <taxon>Embryophyta</taxon>
        <taxon>Tracheophyta</taxon>
        <taxon>Spermatophyta</taxon>
        <taxon>Magnoliopsida</taxon>
        <taxon>eudicotyledons</taxon>
        <taxon>Gunneridae</taxon>
        <taxon>Pentapetalae</taxon>
        <taxon>rosids</taxon>
        <taxon>fabids</taxon>
        <taxon>Fagales</taxon>
        <taxon>Juglandaceae</taxon>
        <taxon>Carya</taxon>
    </lineage>
</organism>
<reference evidence="1" key="1">
    <citation type="submission" date="2021-01" db="EMBL/GenBank/DDBJ databases">
        <authorList>
            <person name="Lovell J.T."/>
            <person name="Bentley N."/>
            <person name="Bhattarai G."/>
            <person name="Jenkins J.W."/>
            <person name="Sreedasyam A."/>
            <person name="Alarcon Y."/>
            <person name="Bock C."/>
            <person name="Boston L."/>
            <person name="Carlson J."/>
            <person name="Cervantes K."/>
            <person name="Clermont K."/>
            <person name="Krom N."/>
            <person name="Kubenka K."/>
            <person name="Mamidi S."/>
            <person name="Mattison C."/>
            <person name="Monteros M."/>
            <person name="Pisani C."/>
            <person name="Plott C."/>
            <person name="Rajasekar S."/>
            <person name="Rhein H.S."/>
            <person name="Rohla C."/>
            <person name="Song M."/>
            <person name="Hilaire R.S."/>
            <person name="Shu S."/>
            <person name="Wells L."/>
            <person name="Wang X."/>
            <person name="Webber J."/>
            <person name="Heerema R.J."/>
            <person name="Klein P."/>
            <person name="Conner P."/>
            <person name="Grauke L."/>
            <person name="Grimwood J."/>
            <person name="Schmutz J."/>
            <person name="Randall J.J."/>
        </authorList>
    </citation>
    <scope>NUCLEOTIDE SEQUENCE</scope>
    <source>
        <tissue evidence="1">Leaf</tissue>
    </source>
</reference>
<evidence type="ECO:0000313" key="2">
    <source>
        <dbReference type="Proteomes" id="UP000811246"/>
    </source>
</evidence>
<dbReference type="Proteomes" id="UP000811246">
    <property type="component" value="Chromosome 9"/>
</dbReference>
<gene>
    <name evidence="1" type="ORF">I3842_09G156800</name>
</gene>